<dbReference type="PANTHER" id="PTHR43155:SF2">
    <property type="entry name" value="CYCLIC DI-GMP PHOSPHODIESTERASE PA4108"/>
    <property type="match status" value="1"/>
</dbReference>
<dbReference type="InterPro" id="IPR006674">
    <property type="entry name" value="HD_domain"/>
</dbReference>
<feature type="transmembrane region" description="Helical" evidence="6">
    <location>
        <begin position="12"/>
        <end position="37"/>
    </location>
</feature>
<dbReference type="PROSITE" id="PS51831">
    <property type="entry name" value="HD"/>
    <property type="match status" value="1"/>
</dbReference>
<dbReference type="Pfam" id="PF00672">
    <property type="entry name" value="HAMP"/>
    <property type="match status" value="1"/>
</dbReference>
<dbReference type="PANTHER" id="PTHR43155">
    <property type="entry name" value="CYCLIC DI-GMP PHOSPHODIESTERASE PA4108-RELATED"/>
    <property type="match status" value="1"/>
</dbReference>
<dbReference type="CDD" id="cd01949">
    <property type="entry name" value="GGDEF"/>
    <property type="match status" value="1"/>
</dbReference>
<dbReference type="Gene3D" id="1.10.3210.10">
    <property type="entry name" value="Hypothetical protein af1432"/>
    <property type="match status" value="1"/>
</dbReference>
<dbReference type="InterPro" id="IPR029787">
    <property type="entry name" value="Nucleotide_cyclase"/>
</dbReference>
<evidence type="ECO:0000256" key="1">
    <source>
        <dbReference type="ARBA" id="ARBA00004651"/>
    </source>
</evidence>
<dbReference type="InterPro" id="IPR033479">
    <property type="entry name" value="dCache_1"/>
</dbReference>
<evidence type="ECO:0000313" key="11">
    <source>
        <dbReference type="EMBL" id="SMB95186.1"/>
    </source>
</evidence>
<dbReference type="AlphaFoldDB" id="A0A1W1VPD7"/>
<keyword evidence="4 6" id="KW-1133">Transmembrane helix</keyword>
<dbReference type="STRING" id="656914.SAMN00017405_0347"/>
<dbReference type="EMBL" id="FWWT01000022">
    <property type="protein sequence ID" value="SMB95186.1"/>
    <property type="molecule type" value="Genomic_DNA"/>
</dbReference>
<evidence type="ECO:0000259" key="10">
    <source>
        <dbReference type="PROSITE" id="PS51832"/>
    </source>
</evidence>
<dbReference type="SUPFAM" id="SSF158472">
    <property type="entry name" value="HAMP domain-like"/>
    <property type="match status" value="1"/>
</dbReference>
<dbReference type="Pfam" id="PF00990">
    <property type="entry name" value="GGDEF"/>
    <property type="match status" value="1"/>
</dbReference>
<reference evidence="11 12" key="1">
    <citation type="submission" date="2017-04" db="EMBL/GenBank/DDBJ databases">
        <authorList>
            <person name="Afonso C.L."/>
            <person name="Miller P.J."/>
            <person name="Scott M.A."/>
            <person name="Spackman E."/>
            <person name="Goraichik I."/>
            <person name="Dimitrov K.M."/>
            <person name="Suarez D.L."/>
            <person name="Swayne D.E."/>
        </authorList>
    </citation>
    <scope>NUCLEOTIDE SEQUENCE [LARGE SCALE GENOMIC DNA]</scope>
    <source>
        <strain evidence="11 12">DSM 11270</strain>
    </source>
</reference>
<evidence type="ECO:0000256" key="5">
    <source>
        <dbReference type="ARBA" id="ARBA00023136"/>
    </source>
</evidence>
<feature type="domain" description="HD" evidence="9">
    <location>
        <begin position="615"/>
        <end position="737"/>
    </location>
</feature>
<dbReference type="GO" id="GO:0005886">
    <property type="term" value="C:plasma membrane"/>
    <property type="evidence" value="ECO:0007669"/>
    <property type="project" value="UniProtKB-SubCell"/>
</dbReference>
<proteinExistence type="predicted"/>
<dbReference type="SUPFAM" id="SSF109604">
    <property type="entry name" value="HD-domain/PDEase-like"/>
    <property type="match status" value="1"/>
</dbReference>
<evidence type="ECO:0000259" key="9">
    <source>
        <dbReference type="PROSITE" id="PS51831"/>
    </source>
</evidence>
<feature type="domain" description="HD-GYP" evidence="10">
    <location>
        <begin position="593"/>
        <end position="777"/>
    </location>
</feature>
<evidence type="ECO:0000313" key="12">
    <source>
        <dbReference type="Proteomes" id="UP000192731"/>
    </source>
</evidence>
<dbReference type="PROSITE" id="PS51832">
    <property type="entry name" value="HD_GYP"/>
    <property type="match status" value="1"/>
</dbReference>
<evidence type="ECO:0000256" key="3">
    <source>
        <dbReference type="ARBA" id="ARBA00022692"/>
    </source>
</evidence>
<dbReference type="RefSeq" id="WP_084054151.1">
    <property type="nucleotide sequence ID" value="NZ_FWWT01000022.1"/>
</dbReference>
<dbReference type="NCBIfam" id="TIGR00254">
    <property type="entry name" value="GGDEF"/>
    <property type="match status" value="1"/>
</dbReference>
<dbReference type="SMART" id="SM00267">
    <property type="entry name" value="GGDEF"/>
    <property type="match status" value="1"/>
</dbReference>
<evidence type="ECO:0000259" key="7">
    <source>
        <dbReference type="PROSITE" id="PS50885"/>
    </source>
</evidence>
<dbReference type="Gene3D" id="3.30.70.270">
    <property type="match status" value="1"/>
</dbReference>
<dbReference type="InterPro" id="IPR003660">
    <property type="entry name" value="HAMP_dom"/>
</dbReference>
<evidence type="ECO:0000256" key="4">
    <source>
        <dbReference type="ARBA" id="ARBA00022989"/>
    </source>
</evidence>
<evidence type="ECO:0000256" key="6">
    <source>
        <dbReference type="SAM" id="Phobius"/>
    </source>
</evidence>
<dbReference type="PROSITE" id="PS50887">
    <property type="entry name" value="GGDEF"/>
    <property type="match status" value="1"/>
</dbReference>
<dbReference type="Gene3D" id="6.10.340.10">
    <property type="match status" value="1"/>
</dbReference>
<dbReference type="CDD" id="cd06225">
    <property type="entry name" value="HAMP"/>
    <property type="match status" value="1"/>
</dbReference>
<dbReference type="SMART" id="SM00304">
    <property type="entry name" value="HAMP"/>
    <property type="match status" value="1"/>
</dbReference>
<evidence type="ECO:0000256" key="2">
    <source>
        <dbReference type="ARBA" id="ARBA00022475"/>
    </source>
</evidence>
<gene>
    <name evidence="11" type="ORF">SAMN00017405_0347</name>
</gene>
<dbReference type="CDD" id="cd12913">
    <property type="entry name" value="PDC1_MCP_like"/>
    <property type="match status" value="1"/>
</dbReference>
<dbReference type="GO" id="GO:0007165">
    <property type="term" value="P:signal transduction"/>
    <property type="evidence" value="ECO:0007669"/>
    <property type="project" value="InterPro"/>
</dbReference>
<dbReference type="InterPro" id="IPR043128">
    <property type="entry name" value="Rev_trsase/Diguanyl_cyclase"/>
</dbReference>
<organism evidence="11 12">
    <name type="scientific">Desulfonispora thiosulfatigenes DSM 11270</name>
    <dbReference type="NCBI Taxonomy" id="656914"/>
    <lineage>
        <taxon>Bacteria</taxon>
        <taxon>Bacillati</taxon>
        <taxon>Bacillota</taxon>
        <taxon>Clostridia</taxon>
        <taxon>Eubacteriales</taxon>
        <taxon>Peptococcaceae</taxon>
        <taxon>Desulfonispora</taxon>
    </lineage>
</organism>
<keyword evidence="5 6" id="KW-0472">Membrane</keyword>
<dbReference type="Proteomes" id="UP000192731">
    <property type="component" value="Unassembled WGS sequence"/>
</dbReference>
<dbReference type="Pfam" id="PF13487">
    <property type="entry name" value="HD_5"/>
    <property type="match status" value="1"/>
</dbReference>
<feature type="transmembrane region" description="Helical" evidence="6">
    <location>
        <begin position="339"/>
        <end position="358"/>
    </location>
</feature>
<dbReference type="OrthoDB" id="9798833at2"/>
<accession>A0A1W1VPD7</accession>
<keyword evidence="2" id="KW-1003">Cell membrane</keyword>
<dbReference type="InterPro" id="IPR037522">
    <property type="entry name" value="HD_GYP_dom"/>
</dbReference>
<dbReference type="CDD" id="cd00077">
    <property type="entry name" value="HDc"/>
    <property type="match status" value="1"/>
</dbReference>
<protein>
    <submittedName>
        <fullName evidence="11">Diguanylate cyclase (GGDEF) domain-containing protein</fullName>
    </submittedName>
</protein>
<dbReference type="SUPFAM" id="SSF55073">
    <property type="entry name" value="Nucleotide cyclase"/>
    <property type="match status" value="1"/>
</dbReference>
<dbReference type="InterPro" id="IPR000160">
    <property type="entry name" value="GGDEF_dom"/>
</dbReference>
<feature type="domain" description="GGDEF" evidence="8">
    <location>
        <begin position="472"/>
        <end position="602"/>
    </location>
</feature>
<dbReference type="Gene3D" id="3.30.450.20">
    <property type="entry name" value="PAS domain"/>
    <property type="match status" value="2"/>
</dbReference>
<dbReference type="PROSITE" id="PS50885">
    <property type="entry name" value="HAMP"/>
    <property type="match status" value="1"/>
</dbReference>
<dbReference type="Pfam" id="PF02743">
    <property type="entry name" value="dCache_1"/>
    <property type="match status" value="1"/>
</dbReference>
<comment type="subcellular location">
    <subcellularLocation>
        <location evidence="1">Cell membrane</location>
        <topology evidence="1">Multi-pass membrane protein</topology>
    </subcellularLocation>
</comment>
<keyword evidence="12" id="KW-1185">Reference proteome</keyword>
<dbReference type="SMART" id="SM00471">
    <property type="entry name" value="HDc"/>
    <property type="match status" value="1"/>
</dbReference>
<dbReference type="InterPro" id="IPR003607">
    <property type="entry name" value="HD/PDEase_dom"/>
</dbReference>
<evidence type="ECO:0000259" key="8">
    <source>
        <dbReference type="PROSITE" id="PS50887"/>
    </source>
</evidence>
<name>A0A1W1VPD7_DESTI</name>
<sequence length="777" mass="88065">MKKSKEFSKNLPIRTVFIICFIISISLTIGIIGYIVFTNWFTSIDETITKMAEDMNRAVVNNIDAFIRVPLDINSSNRGLLEKGVVDINNELNREMFFVNILNSQKGDSLYSFSYGTESGEYYGARRNKNNNIEIMRNNAATGGHSWYYSVTEDMTAGDRVVEAGKFDPRTRDWYKAAKERKVPVFSPIYKHFVMDDLTVSASVPIYNLDGEFKGVLGSHITLSKIDNYLKQIVKPENAQAVIVEKNSGELIANSLNIDNFDTLEDGTFKRRNIDQIDNIAIVQAYNKYKNDHSESFDIHYEKYRLHFNVTEYHQEGLDWVIIAALPRSILATSAMNSIQVAVILTIISLILSVLIYLKLTKKLLSSIDRLIATTEKFSAGDMEQRVSITRDDEIGRIAQSFNKMADTMYGLINNLEKKVEERTVELTEANSVLREKLQQIEYLSFYDHLTGLYNRRYFEESILTLDTEKNLPIAIIAIDVNGLKLTNDAFGHEMGDLLLQTVADILKKACRSEDIICRMGGDEFCILLSQTDETQVEKLKQKIISVVSSTKLGSVIVSLSIGYALKIEVGNDIKDILKLADNNMYQDKLTHGKTMRSKTIETVLRNINHKYDQEQIHTERVSQYCEAIATALGLSNKEIQDIKIAGILHDIGKIMVPAELLNKPGQLTSEEFEVIKRHPEISYQILKVVDEYAALAEDVLYHHERIDGKGYPKGLKGKDIPLNARIIAVADAYEAMTASRPYHNSKTKDEAIAELLKNVNTQFDLEIVKVFVEEVL</sequence>
<feature type="domain" description="HAMP" evidence="7">
    <location>
        <begin position="362"/>
        <end position="414"/>
    </location>
</feature>
<keyword evidence="3 6" id="KW-0812">Transmembrane</keyword>